<proteinExistence type="predicted"/>
<organism evidence="3 4">
    <name type="scientific">Porphyromonas cangingivalis</name>
    <dbReference type="NCBI Taxonomy" id="36874"/>
    <lineage>
        <taxon>Bacteria</taxon>
        <taxon>Pseudomonadati</taxon>
        <taxon>Bacteroidota</taxon>
        <taxon>Bacteroidia</taxon>
        <taxon>Bacteroidales</taxon>
        <taxon>Porphyromonadaceae</taxon>
        <taxon>Porphyromonas</taxon>
    </lineage>
</organism>
<evidence type="ECO:0000256" key="1">
    <source>
        <dbReference type="SAM" id="Coils"/>
    </source>
</evidence>
<keyword evidence="1" id="KW-0175">Coiled coil</keyword>
<comment type="caution">
    <text evidence="3">The sequence shown here is derived from an EMBL/GenBank/DDBJ whole genome shotgun (WGS) entry which is preliminary data.</text>
</comment>
<dbReference type="Pfam" id="PF16378">
    <property type="entry name" value="DUF4988"/>
    <property type="match status" value="1"/>
</dbReference>
<reference evidence="3 4" key="1">
    <citation type="submission" date="2014-08" db="EMBL/GenBank/DDBJ databases">
        <title>Porphyromonas cangingivalis strain:COT-109_OH1386 Genome sequencing.</title>
        <authorList>
            <person name="Wallis C."/>
            <person name="Deusch O."/>
            <person name="O'Flynn C."/>
            <person name="Davis I."/>
            <person name="Jospin G."/>
            <person name="Darling A.E."/>
            <person name="Coil D.A."/>
            <person name="Alexiev A."/>
            <person name="Horsfall A."/>
            <person name="Kirkwood N."/>
            <person name="Harris S."/>
            <person name="Eisen J.A."/>
        </authorList>
    </citation>
    <scope>NUCLEOTIDE SEQUENCE [LARGE SCALE GENOMIC DNA]</scope>
    <source>
        <strain evidence="4">COT-109 OH1386</strain>
    </source>
</reference>
<name>A0A0A2EP27_PORCN</name>
<protein>
    <recommendedName>
        <fullName evidence="2">DUF4988 domain-containing protein</fullName>
    </recommendedName>
</protein>
<dbReference type="InterPro" id="IPR032149">
    <property type="entry name" value="DUF4988"/>
</dbReference>
<keyword evidence="4" id="KW-1185">Reference proteome</keyword>
<sequence length="457" mass="50247">MKKIVNLTWVLLLSLIAVSCTDLSSIYGRIDELEARVNKLEDLMKNARTRIEALQGLIDAEAGKKFIKEWIEKPYGYDLIMSDGSTLSLMNGRNGKTPNVSVTEMNGTLYWTIDGELMRDAQGQPIRAKAEDGKMPRVQITGDGYWQISTDDGATWKDLRDENGERVRAKGLDATHTLSITETDAAIIIVFGGKTFTISKVAGGGGSQPGVFDPNKMAIEYVSEYGVAKDGKSFASAHTADVLGVFAFNDATALFAESFLVGKYHFPSASEWLGIVPQSSNISFTSESVKTSVVEKIKVGKDQAEKDYTAEYKSVSNGIAYGIKFIDKSNTMRTAYRYQVVGLSKDSNDAYLKVTARLIGADAKITLDTIADEAFWNKDKAKNKERVFPAAGYQKGTRVNLGTQGFYPASDAYATSGFNKYKVQGLEFDQASAKIHRSVLLGNTDKYKFTIRPFSDF</sequence>
<dbReference type="EMBL" id="JQJD01000050">
    <property type="protein sequence ID" value="KGN79412.1"/>
    <property type="molecule type" value="Genomic_DNA"/>
</dbReference>
<dbReference type="PROSITE" id="PS51257">
    <property type="entry name" value="PROKAR_LIPOPROTEIN"/>
    <property type="match status" value="1"/>
</dbReference>
<accession>A0A0A2EP27</accession>
<dbReference type="STRING" id="36874.HQ34_02250"/>
<dbReference type="eggNOG" id="COG4886">
    <property type="taxonomic scope" value="Bacteria"/>
</dbReference>
<feature type="coiled-coil region" evidence="1">
    <location>
        <begin position="23"/>
        <end position="57"/>
    </location>
</feature>
<evidence type="ECO:0000259" key="2">
    <source>
        <dbReference type="Pfam" id="PF16378"/>
    </source>
</evidence>
<evidence type="ECO:0000313" key="4">
    <source>
        <dbReference type="Proteomes" id="UP000030125"/>
    </source>
</evidence>
<dbReference type="OrthoDB" id="1014883at2"/>
<dbReference type="AlphaFoldDB" id="A0A0A2EP27"/>
<gene>
    <name evidence="3" type="ORF">HQ35_07540</name>
</gene>
<evidence type="ECO:0000313" key="3">
    <source>
        <dbReference type="EMBL" id="KGN79412.1"/>
    </source>
</evidence>
<dbReference type="Proteomes" id="UP000030125">
    <property type="component" value="Unassembled WGS sequence"/>
</dbReference>
<dbReference type="RefSeq" id="WP_036852203.1">
    <property type="nucleotide sequence ID" value="NZ_JQJD01000050.1"/>
</dbReference>
<feature type="domain" description="DUF4988" evidence="2">
    <location>
        <begin position="28"/>
        <end position="175"/>
    </location>
</feature>